<feature type="region of interest" description="Disordered" evidence="5">
    <location>
        <begin position="162"/>
        <end position="197"/>
    </location>
</feature>
<dbReference type="InterPro" id="IPR001138">
    <property type="entry name" value="Zn2Cys6_DnaBD"/>
</dbReference>
<dbReference type="STRING" id="1531966.A0A0A1TK26"/>
<dbReference type="PROSITE" id="PS50048">
    <property type="entry name" value="ZN2_CY6_FUNGAL_2"/>
    <property type="match status" value="1"/>
</dbReference>
<dbReference type="GO" id="GO:0005634">
    <property type="term" value="C:nucleus"/>
    <property type="evidence" value="ECO:0007669"/>
    <property type="project" value="TreeGrafter"/>
</dbReference>
<dbReference type="SMART" id="SM00066">
    <property type="entry name" value="GAL4"/>
    <property type="match status" value="1"/>
</dbReference>
<evidence type="ECO:0000256" key="1">
    <source>
        <dbReference type="ARBA" id="ARBA00022723"/>
    </source>
</evidence>
<dbReference type="CDD" id="cd00067">
    <property type="entry name" value="GAL4"/>
    <property type="match status" value="1"/>
</dbReference>
<evidence type="ECO:0000259" key="6">
    <source>
        <dbReference type="PROSITE" id="PS50048"/>
    </source>
</evidence>
<dbReference type="GO" id="GO:0000435">
    <property type="term" value="P:positive regulation of transcription from RNA polymerase II promoter by galactose"/>
    <property type="evidence" value="ECO:0007669"/>
    <property type="project" value="TreeGrafter"/>
</dbReference>
<dbReference type="GO" id="GO:0008270">
    <property type="term" value="F:zinc ion binding"/>
    <property type="evidence" value="ECO:0007669"/>
    <property type="project" value="InterPro"/>
</dbReference>
<keyword evidence="8" id="KW-1185">Reference proteome</keyword>
<evidence type="ECO:0000256" key="2">
    <source>
        <dbReference type="ARBA" id="ARBA00023015"/>
    </source>
</evidence>
<dbReference type="Proteomes" id="UP000039046">
    <property type="component" value="Unassembled WGS sequence"/>
</dbReference>
<sequence>MEHLETQASDLRFLTQAPVPISDAGSVSYDTPRPGQHGSPRSASYGDNSAPAADSSNSKRRSTDDAGAGGKQTRSKRNRYISIACNECKRRKIKCNGETPCHRCGNLNLACLYTPNCCSNSFKDSEEYKTLSGQLGRLQDEVAWLSQSMRAIQSDGPRAIGQADRAVAGSGPALSNSESLSALSGHQRHELNKSTGFRGPTSTAFMLDVANATISNMGYQSINAADDQDNMFNDAPPPVKESTHDPLLDFSGDEMIRLCQLHEEEVGIMYPVLDIQTVITHAKNISTYFDTIRHQQPRHAFNDEKTLQLKMVMCCALIVEEHGHSEKCQQLYDSMEAVVNRKLMSDPSDVSSLPLLALLAGYRFLANDEILAWRVIGQVNRLCLELGIHQKDGLFAIKDESERKNALNSFWSAYVLDRRWAFGTGLPFTVQDDDVDPDLPLPEEFPYLVAMVTYSRIGAKVWRQVSHSGPVLARETKTEGINQLDKEILNWYETVPEEVKVRNWDELQLTSPPSYNLQRLRIWTYLRFHQIRIWLYTPILHSATSIMENPAHAQKVVELAKSTIQFLTNLNNSTDLYRRVQVFYHQFLASAIAVVFLASVHAPVRFSAVCREEFYMALELVRDLSAKSWVSKRLWRTIKSLKDVAPRFGLNPDDDAHSSAALGMIGLARGHSSAPVMGQNEFGAGTSQMTPTATGMENGEGQNGAKIQTELSRIFEGYVGLNGFHFNSVDAHGQAMASAGGQQPGPMYSANGTVYPQLREMF</sequence>
<dbReference type="PROSITE" id="PS00463">
    <property type="entry name" value="ZN2_CY6_FUNGAL_1"/>
    <property type="match status" value="1"/>
</dbReference>
<keyword evidence="1" id="KW-0479">Metal-binding</keyword>
<dbReference type="EMBL" id="CDHN01000003">
    <property type="protein sequence ID" value="CEJ90958.1"/>
    <property type="molecule type" value="Genomic_DNA"/>
</dbReference>
<dbReference type="Gene3D" id="4.10.240.10">
    <property type="entry name" value="Zn(2)-C6 fungal-type DNA-binding domain"/>
    <property type="match status" value="1"/>
</dbReference>
<proteinExistence type="predicted"/>
<dbReference type="Pfam" id="PF00172">
    <property type="entry name" value="Zn_clus"/>
    <property type="match status" value="1"/>
</dbReference>
<accession>A0A0A1TK26</accession>
<dbReference type="GO" id="GO:0000981">
    <property type="term" value="F:DNA-binding transcription factor activity, RNA polymerase II-specific"/>
    <property type="evidence" value="ECO:0007669"/>
    <property type="project" value="InterPro"/>
</dbReference>
<evidence type="ECO:0000313" key="8">
    <source>
        <dbReference type="Proteomes" id="UP000039046"/>
    </source>
</evidence>
<dbReference type="CDD" id="cd12148">
    <property type="entry name" value="fungal_TF_MHR"/>
    <property type="match status" value="1"/>
</dbReference>
<organism evidence="7 8">
    <name type="scientific">[Torrubiella] hemipterigena</name>
    <dbReference type="NCBI Taxonomy" id="1531966"/>
    <lineage>
        <taxon>Eukaryota</taxon>
        <taxon>Fungi</taxon>
        <taxon>Dikarya</taxon>
        <taxon>Ascomycota</taxon>
        <taxon>Pezizomycotina</taxon>
        <taxon>Sordariomycetes</taxon>
        <taxon>Hypocreomycetidae</taxon>
        <taxon>Hypocreales</taxon>
        <taxon>Clavicipitaceae</taxon>
        <taxon>Clavicipitaceae incertae sedis</taxon>
        <taxon>'Torrubiella' clade</taxon>
    </lineage>
</organism>
<dbReference type="OrthoDB" id="3971593at2759"/>
<name>A0A0A1TK26_9HYPO</name>
<evidence type="ECO:0000256" key="4">
    <source>
        <dbReference type="ARBA" id="ARBA00023242"/>
    </source>
</evidence>
<dbReference type="InterPro" id="IPR051127">
    <property type="entry name" value="Fungal_SecMet_Regulators"/>
</dbReference>
<gene>
    <name evidence="7" type="ORF">VHEMI06707</name>
</gene>
<keyword evidence="4" id="KW-0539">Nucleus</keyword>
<feature type="region of interest" description="Disordered" evidence="5">
    <location>
        <begin position="1"/>
        <end position="75"/>
    </location>
</feature>
<dbReference type="InterPro" id="IPR007219">
    <property type="entry name" value="XnlR_reg_dom"/>
</dbReference>
<protein>
    <recommendedName>
        <fullName evidence="6">Zn(2)-C6 fungal-type domain-containing protein</fullName>
    </recommendedName>
</protein>
<reference evidence="7 8" key="1">
    <citation type="journal article" date="2015" name="Genome Announc.">
        <title>Draft Genome Sequence and Gene Annotation of the Entomopathogenic Fungus Verticillium hemipterigenum.</title>
        <authorList>
            <person name="Horn F."/>
            <person name="Habel A."/>
            <person name="Scharf D.H."/>
            <person name="Dworschak J."/>
            <person name="Brakhage A.A."/>
            <person name="Guthke R."/>
            <person name="Hertweck C."/>
            <person name="Linde J."/>
        </authorList>
    </citation>
    <scope>NUCLEOTIDE SEQUENCE [LARGE SCALE GENOMIC DNA]</scope>
</reference>
<dbReference type="SUPFAM" id="SSF57701">
    <property type="entry name" value="Zn2/Cys6 DNA-binding domain"/>
    <property type="match status" value="1"/>
</dbReference>
<dbReference type="SMART" id="SM00906">
    <property type="entry name" value="Fungal_trans"/>
    <property type="match status" value="1"/>
</dbReference>
<feature type="compositionally biased region" description="Low complexity" evidence="5">
    <location>
        <begin position="173"/>
        <end position="184"/>
    </location>
</feature>
<evidence type="ECO:0000256" key="3">
    <source>
        <dbReference type="ARBA" id="ARBA00023163"/>
    </source>
</evidence>
<feature type="domain" description="Zn(2)-C6 fungal-type" evidence="6">
    <location>
        <begin position="84"/>
        <end position="113"/>
    </location>
</feature>
<dbReference type="HOGENOM" id="CLU_008828_0_0_1"/>
<dbReference type="GO" id="GO:0000978">
    <property type="term" value="F:RNA polymerase II cis-regulatory region sequence-specific DNA binding"/>
    <property type="evidence" value="ECO:0007669"/>
    <property type="project" value="TreeGrafter"/>
</dbReference>
<dbReference type="GO" id="GO:0006351">
    <property type="term" value="P:DNA-templated transcription"/>
    <property type="evidence" value="ECO:0007669"/>
    <property type="project" value="InterPro"/>
</dbReference>
<dbReference type="AlphaFoldDB" id="A0A0A1TK26"/>
<dbReference type="PANTHER" id="PTHR47424:SF5">
    <property type="entry name" value="ZN(II)2CYS6 TRANSCRIPTION FACTOR (EUROFUNG)"/>
    <property type="match status" value="1"/>
</dbReference>
<keyword evidence="3" id="KW-0804">Transcription</keyword>
<dbReference type="PANTHER" id="PTHR47424">
    <property type="entry name" value="REGULATORY PROTEIN GAL4"/>
    <property type="match status" value="1"/>
</dbReference>
<feature type="compositionally biased region" description="Low complexity" evidence="5">
    <location>
        <begin position="47"/>
        <end position="56"/>
    </location>
</feature>
<evidence type="ECO:0000256" key="5">
    <source>
        <dbReference type="SAM" id="MobiDB-lite"/>
    </source>
</evidence>
<keyword evidence="2" id="KW-0805">Transcription regulation</keyword>
<evidence type="ECO:0000313" key="7">
    <source>
        <dbReference type="EMBL" id="CEJ90958.1"/>
    </source>
</evidence>
<dbReference type="InterPro" id="IPR036864">
    <property type="entry name" value="Zn2-C6_fun-type_DNA-bd_sf"/>
</dbReference>
<dbReference type="Pfam" id="PF04082">
    <property type="entry name" value="Fungal_trans"/>
    <property type="match status" value="1"/>
</dbReference>